<comment type="caution">
    <text evidence="1">The sequence shown here is derived from an EMBL/GenBank/DDBJ whole genome shotgun (WGS) entry which is preliminary data.</text>
</comment>
<evidence type="ECO:0000313" key="2">
    <source>
        <dbReference type="Proteomes" id="UP000828390"/>
    </source>
</evidence>
<accession>A0A9D4DVH0</accession>
<reference evidence="1" key="1">
    <citation type="journal article" date="2019" name="bioRxiv">
        <title>The Genome of the Zebra Mussel, Dreissena polymorpha: A Resource for Invasive Species Research.</title>
        <authorList>
            <person name="McCartney M.A."/>
            <person name="Auch B."/>
            <person name="Kono T."/>
            <person name="Mallez S."/>
            <person name="Zhang Y."/>
            <person name="Obille A."/>
            <person name="Becker A."/>
            <person name="Abrahante J.E."/>
            <person name="Garbe J."/>
            <person name="Badalamenti J.P."/>
            <person name="Herman A."/>
            <person name="Mangelson H."/>
            <person name="Liachko I."/>
            <person name="Sullivan S."/>
            <person name="Sone E.D."/>
            <person name="Koren S."/>
            <person name="Silverstein K.A.T."/>
            <person name="Beckman K.B."/>
            <person name="Gohl D.M."/>
        </authorList>
    </citation>
    <scope>NUCLEOTIDE SEQUENCE</scope>
    <source>
        <strain evidence="1">Duluth1</strain>
        <tissue evidence="1">Whole animal</tissue>
    </source>
</reference>
<gene>
    <name evidence="1" type="ORF">DPMN_170038</name>
</gene>
<dbReference type="Proteomes" id="UP000828390">
    <property type="component" value="Unassembled WGS sequence"/>
</dbReference>
<protein>
    <submittedName>
        <fullName evidence="1">Uncharacterized protein</fullName>
    </submittedName>
</protein>
<dbReference type="AlphaFoldDB" id="A0A9D4DVH0"/>
<dbReference type="EMBL" id="JAIWYP010000009">
    <property type="protein sequence ID" value="KAH3768822.1"/>
    <property type="molecule type" value="Genomic_DNA"/>
</dbReference>
<organism evidence="1 2">
    <name type="scientific">Dreissena polymorpha</name>
    <name type="common">Zebra mussel</name>
    <name type="synonym">Mytilus polymorpha</name>
    <dbReference type="NCBI Taxonomy" id="45954"/>
    <lineage>
        <taxon>Eukaryota</taxon>
        <taxon>Metazoa</taxon>
        <taxon>Spiralia</taxon>
        <taxon>Lophotrochozoa</taxon>
        <taxon>Mollusca</taxon>
        <taxon>Bivalvia</taxon>
        <taxon>Autobranchia</taxon>
        <taxon>Heteroconchia</taxon>
        <taxon>Euheterodonta</taxon>
        <taxon>Imparidentia</taxon>
        <taxon>Neoheterodontei</taxon>
        <taxon>Myida</taxon>
        <taxon>Dreissenoidea</taxon>
        <taxon>Dreissenidae</taxon>
        <taxon>Dreissena</taxon>
    </lineage>
</organism>
<keyword evidence="2" id="KW-1185">Reference proteome</keyword>
<proteinExistence type="predicted"/>
<reference evidence="1" key="2">
    <citation type="submission" date="2020-11" db="EMBL/GenBank/DDBJ databases">
        <authorList>
            <person name="McCartney M.A."/>
            <person name="Auch B."/>
            <person name="Kono T."/>
            <person name="Mallez S."/>
            <person name="Becker A."/>
            <person name="Gohl D.M."/>
            <person name="Silverstein K.A.T."/>
            <person name="Koren S."/>
            <person name="Bechman K.B."/>
            <person name="Herman A."/>
            <person name="Abrahante J.E."/>
            <person name="Garbe J."/>
        </authorList>
    </citation>
    <scope>NUCLEOTIDE SEQUENCE</scope>
    <source>
        <strain evidence="1">Duluth1</strain>
        <tissue evidence="1">Whole animal</tissue>
    </source>
</reference>
<evidence type="ECO:0000313" key="1">
    <source>
        <dbReference type="EMBL" id="KAH3768822.1"/>
    </source>
</evidence>
<sequence length="52" mass="5499">MSICALDPPFKAPQLIRLCPCHVAFLPRRAAASRLPGSVQRTLAAPAPFAAV</sequence>
<name>A0A9D4DVH0_DREPO</name>